<dbReference type="EMBL" id="ABXA01000020">
    <property type="protein sequence ID" value="EEB36266.1"/>
    <property type="molecule type" value="Genomic_DNA"/>
</dbReference>
<name>B6W8J5_9FIRM</name>
<evidence type="ECO:0000313" key="1">
    <source>
        <dbReference type="EMBL" id="EEB36266.1"/>
    </source>
</evidence>
<dbReference type="AlphaFoldDB" id="B6W8J5"/>
<reference evidence="1 2" key="2">
    <citation type="submission" date="2008-10" db="EMBL/GenBank/DDBJ databases">
        <title>Draft genome sequence of Anaerococcus hydrogenalis (DSM 7454).</title>
        <authorList>
            <person name="Sudarsanam P."/>
            <person name="Ley R."/>
            <person name="Guruge J."/>
            <person name="Turnbaugh P.J."/>
            <person name="Mahowald M."/>
            <person name="Liep D."/>
            <person name="Gordon J."/>
        </authorList>
    </citation>
    <scope>NUCLEOTIDE SEQUENCE [LARGE SCALE GENOMIC DNA]</scope>
    <source>
        <strain evidence="1 2">DSM 7454</strain>
    </source>
</reference>
<dbReference type="Proteomes" id="UP000005451">
    <property type="component" value="Unassembled WGS sequence"/>
</dbReference>
<reference evidence="1 2" key="1">
    <citation type="submission" date="2008-09" db="EMBL/GenBank/DDBJ databases">
        <authorList>
            <person name="Fulton L."/>
            <person name="Clifton S."/>
            <person name="Fulton B."/>
            <person name="Xu J."/>
            <person name="Minx P."/>
            <person name="Pepin K.H."/>
            <person name="Johnson M."/>
            <person name="Thiruvilangam P."/>
            <person name="Bhonagiri V."/>
            <person name="Nash W.E."/>
            <person name="Mardis E.R."/>
            <person name="Wilson R.K."/>
        </authorList>
    </citation>
    <scope>NUCLEOTIDE SEQUENCE [LARGE SCALE GENOMIC DNA]</scope>
    <source>
        <strain evidence="1 2">DSM 7454</strain>
    </source>
</reference>
<dbReference type="RefSeq" id="WP_004813786.1">
    <property type="nucleotide sequence ID" value="NZ_ABXA01000020.1"/>
</dbReference>
<organism evidence="1 2">
    <name type="scientific">Anaerococcus hydrogenalis DSM 7454</name>
    <dbReference type="NCBI Taxonomy" id="561177"/>
    <lineage>
        <taxon>Bacteria</taxon>
        <taxon>Bacillati</taxon>
        <taxon>Bacillota</taxon>
        <taxon>Tissierellia</taxon>
        <taxon>Tissierellales</taxon>
        <taxon>Peptoniphilaceae</taxon>
        <taxon>Anaerococcus</taxon>
    </lineage>
</organism>
<gene>
    <name evidence="1" type="ORF">ANHYDRO_00918</name>
</gene>
<protein>
    <submittedName>
        <fullName evidence="1">Uncharacterized protein</fullName>
    </submittedName>
</protein>
<proteinExistence type="predicted"/>
<comment type="caution">
    <text evidence="1">The sequence shown here is derived from an EMBL/GenBank/DDBJ whole genome shotgun (WGS) entry which is preliminary data.</text>
</comment>
<sequence length="41" mass="4910">MKFREIGICDEKDINSFLSKKTVKKDKDLFEKILNSLEKNY</sequence>
<accession>B6W8J5</accession>
<evidence type="ECO:0000313" key="2">
    <source>
        <dbReference type="Proteomes" id="UP000005451"/>
    </source>
</evidence>
<dbReference type="STRING" id="561177.ANHYDRO_00918"/>